<evidence type="ECO:0000256" key="2">
    <source>
        <dbReference type="ARBA" id="ARBA00022723"/>
    </source>
</evidence>
<evidence type="ECO:0000256" key="6">
    <source>
        <dbReference type="ARBA" id="ARBA00023063"/>
    </source>
</evidence>
<evidence type="ECO:0000313" key="9">
    <source>
        <dbReference type="Proteomes" id="UP000199012"/>
    </source>
</evidence>
<dbReference type="InterPro" id="IPR012748">
    <property type="entry name" value="Rieske-like_NirD"/>
</dbReference>
<dbReference type="InterPro" id="IPR017881">
    <property type="entry name" value="NirD"/>
</dbReference>
<dbReference type="Gene3D" id="2.102.10.10">
    <property type="entry name" value="Rieske [2Fe-2S] iron-sulphur domain"/>
    <property type="match status" value="1"/>
</dbReference>
<dbReference type="AlphaFoldDB" id="A0A1I0ZRE8"/>
<gene>
    <name evidence="8" type="ORF">SAMN05421867_11248</name>
</gene>
<dbReference type="GO" id="GO:0004497">
    <property type="term" value="F:monooxygenase activity"/>
    <property type="evidence" value="ECO:0007669"/>
    <property type="project" value="UniProtKB-ARBA"/>
</dbReference>
<dbReference type="GO" id="GO:0008942">
    <property type="term" value="F:nitrite reductase [NAD(P)H] activity"/>
    <property type="evidence" value="ECO:0007669"/>
    <property type="project" value="InterPro"/>
</dbReference>
<name>A0A1I0ZRE8_9CELL</name>
<sequence length="133" mass="13895">MTTTLPAPAPPAGSSAPEDAAASTADVIWVRVCRLADLVPERGAAALVDGHQVALFRLVDDEVLAVDHRDPVSGANVVARGLVGTRGGRATVAGPLYKQVFDLRTGECLDDPGVRLGTYPVRVEGDEVLVGRR</sequence>
<dbReference type="GO" id="GO:0051537">
    <property type="term" value="F:2 iron, 2 sulfur cluster binding"/>
    <property type="evidence" value="ECO:0007669"/>
    <property type="project" value="UniProtKB-KW"/>
</dbReference>
<dbReference type="Pfam" id="PF13806">
    <property type="entry name" value="Rieske_2"/>
    <property type="match status" value="1"/>
</dbReference>
<keyword evidence="6" id="KW-0534">Nitrate assimilation</keyword>
<evidence type="ECO:0000259" key="7">
    <source>
        <dbReference type="PROSITE" id="PS51296"/>
    </source>
</evidence>
<keyword evidence="9" id="KW-1185">Reference proteome</keyword>
<dbReference type="PROSITE" id="PS51296">
    <property type="entry name" value="RIESKE"/>
    <property type="match status" value="1"/>
</dbReference>
<dbReference type="STRING" id="988821.SAMN05421867_11248"/>
<dbReference type="PANTHER" id="PTHR40562:SF1">
    <property type="entry name" value="NITRITE REDUCTASE (NADH) SMALL SUBUNIT"/>
    <property type="match status" value="1"/>
</dbReference>
<evidence type="ECO:0000256" key="5">
    <source>
        <dbReference type="ARBA" id="ARBA00023014"/>
    </source>
</evidence>
<feature type="domain" description="Rieske" evidence="7">
    <location>
        <begin position="30"/>
        <end position="130"/>
    </location>
</feature>
<dbReference type="PROSITE" id="PS51300">
    <property type="entry name" value="NIRD"/>
    <property type="match status" value="1"/>
</dbReference>
<dbReference type="SUPFAM" id="SSF50022">
    <property type="entry name" value="ISP domain"/>
    <property type="match status" value="1"/>
</dbReference>
<keyword evidence="2" id="KW-0479">Metal-binding</keyword>
<dbReference type="OrthoDB" id="3213360at2"/>
<dbReference type="GO" id="GO:0016705">
    <property type="term" value="F:oxidoreductase activity, acting on paired donors, with incorporation or reduction of molecular oxygen"/>
    <property type="evidence" value="ECO:0007669"/>
    <property type="project" value="UniProtKB-ARBA"/>
</dbReference>
<dbReference type="InterPro" id="IPR017941">
    <property type="entry name" value="Rieske_2Fe-2S"/>
</dbReference>
<evidence type="ECO:0000256" key="3">
    <source>
        <dbReference type="ARBA" id="ARBA00023002"/>
    </source>
</evidence>
<dbReference type="CDD" id="cd03529">
    <property type="entry name" value="Rieske_NirD"/>
    <property type="match status" value="1"/>
</dbReference>
<dbReference type="Proteomes" id="UP000199012">
    <property type="component" value="Unassembled WGS sequence"/>
</dbReference>
<proteinExistence type="predicted"/>
<dbReference type="GO" id="GO:0046872">
    <property type="term" value="F:metal ion binding"/>
    <property type="evidence" value="ECO:0007669"/>
    <property type="project" value="UniProtKB-KW"/>
</dbReference>
<keyword evidence="3" id="KW-0560">Oxidoreductase</keyword>
<accession>A0A1I0ZRE8</accession>
<keyword evidence="1" id="KW-0001">2Fe-2S</keyword>
<dbReference type="InterPro" id="IPR036922">
    <property type="entry name" value="Rieske_2Fe-2S_sf"/>
</dbReference>
<dbReference type="RefSeq" id="WP_090033719.1">
    <property type="nucleotide sequence ID" value="NZ_BONM01000009.1"/>
</dbReference>
<evidence type="ECO:0000313" key="8">
    <source>
        <dbReference type="EMBL" id="SFB27696.1"/>
    </source>
</evidence>
<evidence type="ECO:0000256" key="4">
    <source>
        <dbReference type="ARBA" id="ARBA00023004"/>
    </source>
</evidence>
<dbReference type="EMBL" id="FOKA01000012">
    <property type="protein sequence ID" value="SFB27696.1"/>
    <property type="molecule type" value="Genomic_DNA"/>
</dbReference>
<dbReference type="GO" id="GO:0042128">
    <property type="term" value="P:nitrate assimilation"/>
    <property type="evidence" value="ECO:0007669"/>
    <property type="project" value="UniProtKB-KW"/>
</dbReference>
<keyword evidence="4" id="KW-0408">Iron</keyword>
<keyword evidence="5" id="KW-0411">Iron-sulfur</keyword>
<evidence type="ECO:0000256" key="1">
    <source>
        <dbReference type="ARBA" id="ARBA00022714"/>
    </source>
</evidence>
<protein>
    <submittedName>
        <fullName evidence="8">Nitrite reductase (NADH) small subunit</fullName>
    </submittedName>
</protein>
<dbReference type="NCBIfam" id="TIGR02378">
    <property type="entry name" value="nirD_assim_sml"/>
    <property type="match status" value="1"/>
</dbReference>
<organism evidence="8 9">
    <name type="scientific">Cellulomonas marina</name>
    <dbReference type="NCBI Taxonomy" id="988821"/>
    <lineage>
        <taxon>Bacteria</taxon>
        <taxon>Bacillati</taxon>
        <taxon>Actinomycetota</taxon>
        <taxon>Actinomycetes</taxon>
        <taxon>Micrococcales</taxon>
        <taxon>Cellulomonadaceae</taxon>
        <taxon>Cellulomonas</taxon>
    </lineage>
</organism>
<reference evidence="8 9" key="1">
    <citation type="submission" date="2016-10" db="EMBL/GenBank/DDBJ databases">
        <authorList>
            <person name="de Groot N.N."/>
        </authorList>
    </citation>
    <scope>NUCLEOTIDE SEQUENCE [LARGE SCALE GENOMIC DNA]</scope>
    <source>
        <strain evidence="8 9">CGMCC 4.6945</strain>
    </source>
</reference>
<dbReference type="PANTHER" id="PTHR40562">
    <property type="match status" value="1"/>
</dbReference>